<gene>
    <name evidence="2" type="ORF">MONBRDRAFT_27199</name>
</gene>
<name>A9V4L2_MONBE</name>
<keyword evidence="3" id="KW-1185">Reference proteome</keyword>
<evidence type="ECO:0000313" key="3">
    <source>
        <dbReference type="Proteomes" id="UP000001357"/>
    </source>
</evidence>
<dbReference type="AlphaFoldDB" id="A9V4L2"/>
<feature type="compositionally biased region" description="Basic and acidic residues" evidence="1">
    <location>
        <begin position="31"/>
        <end position="42"/>
    </location>
</feature>
<reference evidence="2 3" key="1">
    <citation type="journal article" date="2008" name="Nature">
        <title>The genome of the choanoflagellate Monosiga brevicollis and the origin of metazoans.</title>
        <authorList>
            <consortium name="JGI Sequencing"/>
            <person name="King N."/>
            <person name="Westbrook M.J."/>
            <person name="Young S.L."/>
            <person name="Kuo A."/>
            <person name="Abedin M."/>
            <person name="Chapman J."/>
            <person name="Fairclough S."/>
            <person name="Hellsten U."/>
            <person name="Isogai Y."/>
            <person name="Letunic I."/>
            <person name="Marr M."/>
            <person name="Pincus D."/>
            <person name="Putnam N."/>
            <person name="Rokas A."/>
            <person name="Wright K.J."/>
            <person name="Zuzow R."/>
            <person name="Dirks W."/>
            <person name="Good M."/>
            <person name="Goodstein D."/>
            <person name="Lemons D."/>
            <person name="Li W."/>
            <person name="Lyons J.B."/>
            <person name="Morris A."/>
            <person name="Nichols S."/>
            <person name="Richter D.J."/>
            <person name="Salamov A."/>
            <person name="Bork P."/>
            <person name="Lim W.A."/>
            <person name="Manning G."/>
            <person name="Miller W.T."/>
            <person name="McGinnis W."/>
            <person name="Shapiro H."/>
            <person name="Tjian R."/>
            <person name="Grigoriev I.V."/>
            <person name="Rokhsar D."/>
        </authorList>
    </citation>
    <scope>NUCLEOTIDE SEQUENCE [LARGE SCALE GENOMIC DNA]</scope>
    <source>
        <strain evidence="3">MX1 / ATCC 50154</strain>
    </source>
</reference>
<accession>A9V4L2</accession>
<feature type="compositionally biased region" description="Basic residues" evidence="1">
    <location>
        <begin position="1"/>
        <end position="10"/>
    </location>
</feature>
<feature type="region of interest" description="Disordered" evidence="1">
    <location>
        <begin position="1"/>
        <end position="111"/>
    </location>
</feature>
<protein>
    <submittedName>
        <fullName evidence="2">Uncharacterized protein</fullName>
    </submittedName>
</protein>
<sequence length="111" mass="12532">MAHARTRRYQRTGETCNSPESRGNSGCKFDGATRGEKNRIDGGGDAEETERRLGWRRPPVRSANLLSPLHVHLQNDTETDPAQNFYRRRHPGGGGGGGEEEEEEEEEKKRR</sequence>
<evidence type="ECO:0000313" key="2">
    <source>
        <dbReference type="EMBL" id="EDQ87474.1"/>
    </source>
</evidence>
<feature type="compositionally biased region" description="Acidic residues" evidence="1">
    <location>
        <begin position="98"/>
        <end position="111"/>
    </location>
</feature>
<dbReference type="Proteomes" id="UP000001357">
    <property type="component" value="Unassembled WGS sequence"/>
</dbReference>
<proteinExistence type="predicted"/>
<organism evidence="2 3">
    <name type="scientific">Monosiga brevicollis</name>
    <name type="common">Choanoflagellate</name>
    <dbReference type="NCBI Taxonomy" id="81824"/>
    <lineage>
        <taxon>Eukaryota</taxon>
        <taxon>Choanoflagellata</taxon>
        <taxon>Craspedida</taxon>
        <taxon>Salpingoecidae</taxon>
        <taxon>Monosiga</taxon>
    </lineage>
</organism>
<dbReference type="InParanoid" id="A9V4L2"/>
<dbReference type="RefSeq" id="XP_001747734.1">
    <property type="nucleotide sequence ID" value="XM_001747682.1"/>
</dbReference>
<evidence type="ECO:0000256" key="1">
    <source>
        <dbReference type="SAM" id="MobiDB-lite"/>
    </source>
</evidence>
<feature type="compositionally biased region" description="Polar residues" evidence="1">
    <location>
        <begin position="12"/>
        <end position="24"/>
    </location>
</feature>
<dbReference type="EMBL" id="CH991559">
    <property type="protein sequence ID" value="EDQ87474.1"/>
    <property type="molecule type" value="Genomic_DNA"/>
</dbReference>
<dbReference type="GeneID" id="5892976"/>
<dbReference type="KEGG" id="mbr:MONBRDRAFT_27199"/>